<organism evidence="1">
    <name type="scientific">Borely moumouvirus</name>
    <dbReference type="NCBI Taxonomy" id="2712067"/>
    <lineage>
        <taxon>Viruses</taxon>
        <taxon>Varidnaviria</taxon>
        <taxon>Bamfordvirae</taxon>
        <taxon>Nucleocytoviricota</taxon>
        <taxon>Megaviricetes</taxon>
        <taxon>Imitervirales</taxon>
        <taxon>Mimiviridae</taxon>
        <taxon>Megamimivirinae</taxon>
        <taxon>Moumouvirus</taxon>
    </lineage>
</organism>
<dbReference type="EMBL" id="MN175499">
    <property type="protein sequence ID" value="QID05976.1"/>
    <property type="molecule type" value="Genomic_DNA"/>
</dbReference>
<protein>
    <submittedName>
        <fullName evidence="1">Uncharacterized protein</fullName>
    </submittedName>
</protein>
<sequence length="162" mass="18972">MKNKQCMSVPDMYKSLIQDGIVESNSPKNRLKLYQLLDSSKINYSKTTIGYSPSYKFISRLNGGRLSKWNTAQIIKWISTGKLPREEIKKGCDLYNTIYTHSYDSKYHANISDIEFVFDKKLTNRIKTLMLEEKWNHILDCKTCPFDYCSLKKPIVRIQLIN</sequence>
<name>A0A6G6AC56_9VIRU</name>
<proteinExistence type="predicted"/>
<evidence type="ECO:0000313" key="1">
    <source>
        <dbReference type="EMBL" id="QID05976.1"/>
    </source>
</evidence>
<accession>A0A6G6AC56</accession>
<reference evidence="1" key="1">
    <citation type="submission" date="2019-07" db="EMBL/GenBank/DDBJ databases">
        <title>The discovery of a new lineage B mimivirus raises questions about particles surface fibrils.</title>
        <authorList>
            <person name="Silva L.K.S."/>
            <person name="Rodrigues R.A.L."/>
            <person name="Andrade A.C.S.P."/>
            <person name="Hikida H."/>
            <person name="Andreani J."/>
            <person name="Levasseur A."/>
            <person name="La Scola B."/>
            <person name="Abrahao J.S."/>
        </authorList>
    </citation>
    <scope>NUCLEOTIDE SEQUENCE</scope>
    <source>
        <strain evidence="1">B60</strain>
    </source>
</reference>